<dbReference type="Proteomes" id="UP001139488">
    <property type="component" value="Unassembled WGS sequence"/>
</dbReference>
<reference evidence="2" key="1">
    <citation type="submission" date="2021-11" db="EMBL/GenBank/DDBJ databases">
        <title>Vibrio ZSDE26 sp. nov. and Vibrio ZSDZ34 sp. nov., isolated from coastal seawater in Qingdao.</title>
        <authorList>
            <person name="Zhang P."/>
        </authorList>
    </citation>
    <scope>NUCLEOTIDE SEQUENCE</scope>
    <source>
        <strain evidence="2">ZSDZ34</strain>
    </source>
</reference>
<dbReference type="GO" id="GO:0016853">
    <property type="term" value="F:isomerase activity"/>
    <property type="evidence" value="ECO:0007669"/>
    <property type="project" value="UniProtKB-KW"/>
</dbReference>
<protein>
    <submittedName>
        <fullName evidence="2">FKBP-type peptidyl-prolyl cis-trans isomerase N-terminal domain-containing protein</fullName>
    </submittedName>
</protein>
<evidence type="ECO:0000259" key="1">
    <source>
        <dbReference type="Pfam" id="PF01346"/>
    </source>
</evidence>
<dbReference type="Gene3D" id="1.10.287.460">
    <property type="entry name" value="Peptidyl-prolyl cis-trans isomerase, FKBP-type, N-terminal domain"/>
    <property type="match status" value="1"/>
</dbReference>
<dbReference type="GO" id="GO:0006457">
    <property type="term" value="P:protein folding"/>
    <property type="evidence" value="ECO:0007669"/>
    <property type="project" value="InterPro"/>
</dbReference>
<sequence length="126" mass="13850">MNLKLKVTLLSLSAALLAGCQKDEPLAERIVKSTENEIAVLEERLVPQTREQQQAYALGMTLAARLSMELEVPAELGIEVDENYVLQGITDLFTNNMLITPHASTELLEALVEDIAQTAARLEDNS</sequence>
<keyword evidence="3" id="KW-1185">Reference proteome</keyword>
<dbReference type="PROSITE" id="PS51257">
    <property type="entry name" value="PROKAR_LIPOPROTEIN"/>
    <property type="match status" value="1"/>
</dbReference>
<dbReference type="Pfam" id="PF01346">
    <property type="entry name" value="FKBP_N"/>
    <property type="match status" value="1"/>
</dbReference>
<dbReference type="AlphaFoldDB" id="A0A9X1WCG8"/>
<dbReference type="RefSeq" id="WP_244356801.1">
    <property type="nucleotide sequence ID" value="NZ_JAJNNZ010000005.1"/>
</dbReference>
<keyword evidence="2" id="KW-0413">Isomerase</keyword>
<dbReference type="InterPro" id="IPR000774">
    <property type="entry name" value="PPIase_FKBP_N"/>
</dbReference>
<proteinExistence type="predicted"/>
<evidence type="ECO:0000313" key="2">
    <source>
        <dbReference type="EMBL" id="MCJ2376880.1"/>
    </source>
</evidence>
<dbReference type="EMBL" id="JAJNNZ010000005">
    <property type="protein sequence ID" value="MCJ2376880.1"/>
    <property type="molecule type" value="Genomic_DNA"/>
</dbReference>
<organism evidence="2 3">
    <name type="scientific">Vibrio gelatinilyticus</name>
    <dbReference type="NCBI Taxonomy" id="2893468"/>
    <lineage>
        <taxon>Bacteria</taxon>
        <taxon>Pseudomonadati</taxon>
        <taxon>Pseudomonadota</taxon>
        <taxon>Gammaproteobacteria</taxon>
        <taxon>Vibrionales</taxon>
        <taxon>Vibrionaceae</taxon>
        <taxon>Vibrio</taxon>
    </lineage>
</organism>
<evidence type="ECO:0000313" key="3">
    <source>
        <dbReference type="Proteomes" id="UP001139488"/>
    </source>
</evidence>
<comment type="caution">
    <text evidence="2">The sequence shown here is derived from an EMBL/GenBank/DDBJ whole genome shotgun (WGS) entry which is preliminary data.</text>
</comment>
<dbReference type="InterPro" id="IPR036944">
    <property type="entry name" value="PPIase_FKBP_N_sf"/>
</dbReference>
<feature type="domain" description="Peptidyl-prolyl cis-trans isomerase FKBP-type N-terminal" evidence="1">
    <location>
        <begin position="51"/>
        <end position="120"/>
    </location>
</feature>
<accession>A0A9X1WCG8</accession>
<name>A0A9X1WCG8_9VIBR</name>
<gene>
    <name evidence="2" type="ORF">LNL84_08525</name>
</gene>